<dbReference type="Proteomes" id="UP001157502">
    <property type="component" value="Chromosome 31"/>
</dbReference>
<sequence>MEKQLLALGLSGTVTPVFSHDLQGAAGEKQDPCRVCGCACVGTQCRWINPSAKRQLQVVLSPVLGFPVDRDPGSRTSGFMCGKCVFHAGARRAVRRARLAARRARLPGAPYAAGEERLKECVVHVYGRHNHWKGRSGGPDVKASRKVF</sequence>
<name>A0ACC2FA82_DALPE</name>
<dbReference type="EMBL" id="CM055758">
    <property type="protein sequence ID" value="KAJ7988234.1"/>
    <property type="molecule type" value="Genomic_DNA"/>
</dbReference>
<keyword evidence="2" id="KW-1185">Reference proteome</keyword>
<comment type="caution">
    <text evidence="1">The sequence shown here is derived from an EMBL/GenBank/DDBJ whole genome shotgun (WGS) entry which is preliminary data.</text>
</comment>
<organism evidence="1 2">
    <name type="scientific">Dallia pectoralis</name>
    <name type="common">Alaska blackfish</name>
    <dbReference type="NCBI Taxonomy" id="75939"/>
    <lineage>
        <taxon>Eukaryota</taxon>
        <taxon>Metazoa</taxon>
        <taxon>Chordata</taxon>
        <taxon>Craniata</taxon>
        <taxon>Vertebrata</taxon>
        <taxon>Euteleostomi</taxon>
        <taxon>Actinopterygii</taxon>
        <taxon>Neopterygii</taxon>
        <taxon>Teleostei</taxon>
        <taxon>Protacanthopterygii</taxon>
        <taxon>Esociformes</taxon>
        <taxon>Umbridae</taxon>
        <taxon>Dallia</taxon>
    </lineage>
</organism>
<reference evidence="1" key="1">
    <citation type="submission" date="2021-05" db="EMBL/GenBank/DDBJ databases">
        <authorList>
            <person name="Pan Q."/>
            <person name="Jouanno E."/>
            <person name="Zahm M."/>
            <person name="Klopp C."/>
            <person name="Cabau C."/>
            <person name="Louis A."/>
            <person name="Berthelot C."/>
            <person name="Parey E."/>
            <person name="Roest Crollius H."/>
            <person name="Montfort J."/>
            <person name="Robinson-Rechavi M."/>
            <person name="Bouchez O."/>
            <person name="Lampietro C."/>
            <person name="Lopez Roques C."/>
            <person name="Donnadieu C."/>
            <person name="Postlethwait J."/>
            <person name="Bobe J."/>
            <person name="Dillon D."/>
            <person name="Chandos A."/>
            <person name="von Hippel F."/>
            <person name="Guiguen Y."/>
        </authorList>
    </citation>
    <scope>NUCLEOTIDE SEQUENCE</scope>
    <source>
        <strain evidence="1">YG-Jan2019</strain>
    </source>
</reference>
<evidence type="ECO:0000313" key="2">
    <source>
        <dbReference type="Proteomes" id="UP001157502"/>
    </source>
</evidence>
<evidence type="ECO:0000313" key="1">
    <source>
        <dbReference type="EMBL" id="KAJ7988234.1"/>
    </source>
</evidence>
<proteinExistence type="predicted"/>
<accession>A0ACC2FA82</accession>
<protein>
    <submittedName>
        <fullName evidence="1">Uncharacterized protein</fullName>
    </submittedName>
</protein>
<gene>
    <name evidence="1" type="ORF">DPEC_G00321480</name>
</gene>